<evidence type="ECO:0008006" key="5">
    <source>
        <dbReference type="Google" id="ProtNLM"/>
    </source>
</evidence>
<dbReference type="OrthoDB" id="3078561at2"/>
<evidence type="ECO:0000313" key="4">
    <source>
        <dbReference type="Proteomes" id="UP000289996"/>
    </source>
</evidence>
<dbReference type="InterPro" id="IPR054738">
    <property type="entry name" value="Siphovirus-type_tail_C"/>
</dbReference>
<gene>
    <name evidence="3" type="ORF">MUDAN_MDHGFNIF_03314</name>
</gene>
<feature type="domain" description="Siphovirus-type tail component C-terminal" evidence="2">
    <location>
        <begin position="532"/>
        <end position="589"/>
    </location>
</feature>
<dbReference type="Pfam" id="PF05709">
    <property type="entry name" value="Sipho_tail"/>
    <property type="match status" value="1"/>
</dbReference>
<sequence>MTLQRDDFEYAGLNSRDDLQVEMGNVVLPSAPAMAEQVTDIPAMYGNQFNGTDFTSRTISIPVSIYCADNQDRFNQIMHNLSGLLLSDDPSDNGKEYQLIFGFEPKVTYWGHITAISDPAPINTGMYDMTLTITFVQSDPRATLPQVETPLKNGLNTITVDGTARTEPVIQVVPKRDLKHIGFTLNGGVFGLGPETSEDQAEAVKPDTEVVNDPLATMAMWTNDSNAVSSMKTSDAYQYQGSCEVNSNTTVMKVAVKDGKKDYGTMPTTLVDKWYGPAYRYTGMTNALTDWRVQTGLHHLKYSGTHNGRAMGRCEVLLLDANGDTILRFGFVDASGGGRPRVRLQLCQPGSTFAKGDGTHHDLYYGYGPSAAFTNKQDEKFKVKTGTKTKSVVKKSKSKKGKVTKKTVKEKVGQYTNVVNREETDALTSAWVMLDISKTGNVYKWSLIQYNTKTGQPYKDATKHLIIKNQTYVDTTSKYATALGGVGAIFLKHLISEDIGKVAYKNPYMTMTELEIWKHTEPVASQPTIIANAGEEIVMDCEDDSTTVNGKLVAPVWSTDFPKLKPGVNNLTMVGDLDDAQITLKYLPRLL</sequence>
<protein>
    <recommendedName>
        <fullName evidence="5">Phage tail protein</fullName>
    </recommendedName>
</protein>
<evidence type="ECO:0000259" key="2">
    <source>
        <dbReference type="Pfam" id="PF22768"/>
    </source>
</evidence>
<dbReference type="Pfam" id="PF22768">
    <property type="entry name" value="SPP1_Dit"/>
    <property type="match status" value="1"/>
</dbReference>
<accession>A0A660E731</accession>
<dbReference type="RefSeq" id="WP_130851914.1">
    <property type="nucleotide sequence ID" value="NZ_UYIG01000126.1"/>
</dbReference>
<feature type="domain" description="Siphovirus-type tail component RIFT-related" evidence="1">
    <location>
        <begin position="31"/>
        <end position="133"/>
    </location>
</feature>
<evidence type="ECO:0000259" key="1">
    <source>
        <dbReference type="Pfam" id="PF05709"/>
    </source>
</evidence>
<keyword evidence="4" id="KW-1185">Reference proteome</keyword>
<dbReference type="InterPro" id="IPR008841">
    <property type="entry name" value="Siphovirus-type_tail_N"/>
</dbReference>
<evidence type="ECO:0000313" key="3">
    <source>
        <dbReference type="EMBL" id="VDG28915.1"/>
    </source>
</evidence>
<dbReference type="AlphaFoldDB" id="A0A660E731"/>
<organism evidence="3 4">
    <name type="scientific">Lactiplantibacillus mudanjiangensis</name>
    <dbReference type="NCBI Taxonomy" id="1296538"/>
    <lineage>
        <taxon>Bacteria</taxon>
        <taxon>Bacillati</taxon>
        <taxon>Bacillota</taxon>
        <taxon>Bacilli</taxon>
        <taxon>Lactobacillales</taxon>
        <taxon>Lactobacillaceae</taxon>
        <taxon>Lactiplantibacillus</taxon>
    </lineage>
</organism>
<proteinExistence type="predicted"/>
<dbReference type="EMBL" id="UYIG01000126">
    <property type="protein sequence ID" value="VDG28915.1"/>
    <property type="molecule type" value="Genomic_DNA"/>
</dbReference>
<dbReference type="Gene3D" id="2.40.30.200">
    <property type="match status" value="1"/>
</dbReference>
<reference evidence="3 4" key="1">
    <citation type="submission" date="2018-11" db="EMBL/GenBank/DDBJ databases">
        <authorList>
            <person name="Wuyts S."/>
        </authorList>
    </citation>
    <scope>NUCLEOTIDE SEQUENCE [LARGE SCALE GENOMIC DNA]</scope>
    <source>
        <strain evidence="3">Lactobacillus mudanjiangensis AMBF249</strain>
    </source>
</reference>
<dbReference type="Proteomes" id="UP000289996">
    <property type="component" value="Unassembled WGS sequence"/>
</dbReference>
<name>A0A660E731_9LACO</name>